<accession>A0A8J3IAD2</accession>
<dbReference type="Pfam" id="PF08020">
    <property type="entry name" value="DUF1706"/>
    <property type="match status" value="1"/>
</dbReference>
<keyword evidence="2" id="KW-1185">Reference proteome</keyword>
<evidence type="ECO:0008006" key="3">
    <source>
        <dbReference type="Google" id="ProtNLM"/>
    </source>
</evidence>
<dbReference type="AlphaFoldDB" id="A0A8J3IAD2"/>
<sequence>MSILTNKAELLEMMERGYAAFEVLLAPLSETQLTEPGVSGDWSLKDILVHLATWQGRAAQILEAARRNEQPQLTPSVKTDEDVDQFNHATFVANRSRPLAEVKQDFHTSYQQLLAATGALSEEDLFDPGRFAWMKGSALWKVAEGDTFGHYDEHKLTIEAWLARQRL</sequence>
<organism evidence="1 2">
    <name type="scientific">Ktedonospora formicarum</name>
    <dbReference type="NCBI Taxonomy" id="2778364"/>
    <lineage>
        <taxon>Bacteria</taxon>
        <taxon>Bacillati</taxon>
        <taxon>Chloroflexota</taxon>
        <taxon>Ktedonobacteria</taxon>
        <taxon>Ktedonobacterales</taxon>
        <taxon>Ktedonobacteraceae</taxon>
        <taxon>Ktedonospora</taxon>
    </lineage>
</organism>
<dbReference type="SUPFAM" id="SSF109854">
    <property type="entry name" value="DinB/YfiT-like putative metalloenzymes"/>
    <property type="match status" value="1"/>
</dbReference>
<dbReference type="EMBL" id="BNJF01000004">
    <property type="protein sequence ID" value="GHO48967.1"/>
    <property type="molecule type" value="Genomic_DNA"/>
</dbReference>
<dbReference type="InterPro" id="IPR034660">
    <property type="entry name" value="DinB/YfiT-like"/>
</dbReference>
<proteinExistence type="predicted"/>
<reference evidence="1" key="1">
    <citation type="submission" date="2020-10" db="EMBL/GenBank/DDBJ databases">
        <title>Taxonomic study of unclassified bacteria belonging to the class Ktedonobacteria.</title>
        <authorList>
            <person name="Yabe S."/>
            <person name="Wang C.M."/>
            <person name="Zheng Y."/>
            <person name="Sakai Y."/>
            <person name="Cavaletti L."/>
            <person name="Monciardini P."/>
            <person name="Donadio S."/>
        </authorList>
    </citation>
    <scope>NUCLEOTIDE SEQUENCE</scope>
    <source>
        <strain evidence="1">SOSP1-1</strain>
    </source>
</reference>
<dbReference type="Gene3D" id="1.20.120.450">
    <property type="entry name" value="dinb family like domain"/>
    <property type="match status" value="1"/>
</dbReference>
<dbReference type="RefSeq" id="WP_220198099.1">
    <property type="nucleotide sequence ID" value="NZ_BNJF01000004.1"/>
</dbReference>
<dbReference type="Proteomes" id="UP000612362">
    <property type="component" value="Unassembled WGS sequence"/>
</dbReference>
<name>A0A8J3IAD2_9CHLR</name>
<evidence type="ECO:0000313" key="1">
    <source>
        <dbReference type="EMBL" id="GHO48967.1"/>
    </source>
</evidence>
<evidence type="ECO:0000313" key="2">
    <source>
        <dbReference type="Proteomes" id="UP000612362"/>
    </source>
</evidence>
<comment type="caution">
    <text evidence="1">The sequence shown here is derived from an EMBL/GenBank/DDBJ whole genome shotgun (WGS) entry which is preliminary data.</text>
</comment>
<protein>
    <recommendedName>
        <fullName evidence="3">ClbS/DfsB family four-helix bundle protein</fullName>
    </recommendedName>
</protein>
<dbReference type="InterPro" id="IPR012550">
    <property type="entry name" value="DUF1706"/>
</dbReference>
<gene>
    <name evidence="1" type="ORF">KSX_71300</name>
</gene>